<evidence type="ECO:0000256" key="1">
    <source>
        <dbReference type="SAM" id="Phobius"/>
    </source>
</evidence>
<evidence type="ECO:0000313" key="2">
    <source>
        <dbReference type="EMBL" id="KAB8211155.1"/>
    </source>
</evidence>
<proteinExistence type="predicted"/>
<organism evidence="2 3">
    <name type="scientific">Aspergillus parasiticus</name>
    <dbReference type="NCBI Taxonomy" id="5067"/>
    <lineage>
        <taxon>Eukaryota</taxon>
        <taxon>Fungi</taxon>
        <taxon>Dikarya</taxon>
        <taxon>Ascomycota</taxon>
        <taxon>Pezizomycotina</taxon>
        <taxon>Eurotiomycetes</taxon>
        <taxon>Eurotiomycetidae</taxon>
        <taxon>Eurotiales</taxon>
        <taxon>Aspergillaceae</taxon>
        <taxon>Aspergillus</taxon>
        <taxon>Aspergillus subgen. Circumdati</taxon>
    </lineage>
</organism>
<keyword evidence="1" id="KW-1133">Transmembrane helix</keyword>
<dbReference type="InterPro" id="IPR021514">
    <property type="entry name" value="DUF3176"/>
</dbReference>
<feature type="transmembrane region" description="Helical" evidence="1">
    <location>
        <begin position="116"/>
        <end position="137"/>
    </location>
</feature>
<feature type="transmembrane region" description="Helical" evidence="1">
    <location>
        <begin position="424"/>
        <end position="449"/>
    </location>
</feature>
<protein>
    <submittedName>
        <fullName evidence="2">Uncharacterized protein</fullName>
    </submittedName>
</protein>
<name>A0A5N6E1T2_ASPPA</name>
<evidence type="ECO:0000313" key="3">
    <source>
        <dbReference type="Proteomes" id="UP000326532"/>
    </source>
</evidence>
<dbReference type="VEuPathDB" id="FungiDB:BDV34DRAFT_208908"/>
<keyword evidence="3" id="KW-1185">Reference proteome</keyword>
<keyword evidence="1" id="KW-0812">Transmembrane</keyword>
<accession>A0A5N6E1T2</accession>
<keyword evidence="1" id="KW-0472">Membrane</keyword>
<dbReference type="Proteomes" id="UP000326532">
    <property type="component" value="Unassembled WGS sequence"/>
</dbReference>
<feature type="transmembrane region" description="Helical" evidence="1">
    <location>
        <begin position="55"/>
        <end position="76"/>
    </location>
</feature>
<feature type="transmembrane region" description="Helical" evidence="1">
    <location>
        <begin position="21"/>
        <end position="43"/>
    </location>
</feature>
<reference evidence="2 3" key="1">
    <citation type="submission" date="2019-04" db="EMBL/GenBank/DDBJ databases">
        <title>Fungal friends and foes A comparative genomics study of 23 Aspergillus species from section Flavi.</title>
        <authorList>
            <consortium name="DOE Joint Genome Institute"/>
            <person name="Kjaerbolling I."/>
            <person name="Vesth T.C."/>
            <person name="Frisvad J.C."/>
            <person name="Nybo J.L."/>
            <person name="Theobald S."/>
            <person name="Kildgaard S."/>
            <person name="Petersen T.I."/>
            <person name="Kuo A."/>
            <person name="Sato A."/>
            <person name="Lyhne E.K."/>
            <person name="Kogle M.E."/>
            <person name="Wiebenga A."/>
            <person name="Kun R.S."/>
            <person name="Lubbers R.J."/>
            <person name="Makela M.R."/>
            <person name="Barry K."/>
            <person name="Chovatia M."/>
            <person name="Clum A."/>
            <person name="Daum C."/>
            <person name="Haridas S."/>
            <person name="He G."/>
            <person name="LaButti K."/>
            <person name="Lipzen A."/>
            <person name="Mondo S."/>
            <person name="Pangilinan J."/>
            <person name="Riley R."/>
            <person name="Salamov A."/>
            <person name="Simmons B.A."/>
            <person name="Magnuson J.K."/>
            <person name="Henrissat B."/>
            <person name="Mortensen U.H."/>
            <person name="Larsen T.O."/>
            <person name="De vries R.P."/>
            <person name="Grigoriev I.V."/>
            <person name="Machida M."/>
            <person name="Baker S.E."/>
            <person name="Andersen M.R."/>
        </authorList>
    </citation>
    <scope>NUCLEOTIDE SEQUENCE [LARGE SCALE GENOMIC DNA]</scope>
    <source>
        <strain evidence="2 3">CBS 117618</strain>
    </source>
</reference>
<dbReference type="Pfam" id="PF11374">
    <property type="entry name" value="DUF3176"/>
    <property type="match status" value="1"/>
</dbReference>
<dbReference type="AlphaFoldDB" id="A0A5N6E1T2"/>
<dbReference type="OMA" id="EMTHEFT"/>
<sequence length="527" mass="58021">MIVTCGFRAWLHTDESGPERGCIYLIPFLGVLACLIFHITILLTSNGKPQNSWKFQPSVLLAISSAINTGLLRFALGEGAAVTWWNKAINGCTVCDLHRNWSFSNSIYDMIKQTRFFNALGLASIASVIVAIDSPLFQRATTVAVRPAQVNMPLSVGIAQQLPFGYTGAMQRHISNDVTRMTPPSQEVVLSHNSGEPMYLNDTGCANGNCSATIRAAELAVECSLETMPQDFGSLIYGAVNGTGKLVPSNYNGTVVGMGDAQRLMFSTNFTFDPLRRPSSFNFTATYKDQKDCNSRLQVNRCEFHLATLLYPIKIIPETIAVIYDTNEQEEITTNSTTLETSGILAQDHLTWADELVSCQDTWKDPTPQVVAELQNLMFRTALSVPNNSNRPLRLLQHGEKVIQQNQTVDVVNLQDVSVFQAHYGYVAAGAAVMGVCLVVVASTFYEWWKIGRPITMSPIEIAKAFNAPVLKADGVNGGLDRLLPIVGDRQVRYGEVRYCDGNIILPSDDVDPHESVQSRLELSYLH</sequence>
<gene>
    <name evidence="2" type="ORF">BDV34DRAFT_208908</name>
</gene>
<dbReference type="PANTHER" id="PTHR37576">
    <property type="entry name" value="DEFECT AT LOW TEMPERATURE PROTEIN 1"/>
    <property type="match status" value="1"/>
</dbReference>
<dbReference type="PANTHER" id="PTHR37576:SF2">
    <property type="entry name" value="DEFECT AT LOW TEMPERATURE PROTEIN 1"/>
    <property type="match status" value="1"/>
</dbReference>
<dbReference type="EMBL" id="ML734939">
    <property type="protein sequence ID" value="KAB8211155.1"/>
    <property type="molecule type" value="Genomic_DNA"/>
</dbReference>